<evidence type="ECO:0000313" key="2">
    <source>
        <dbReference type="EMBL" id="PMS37521.1"/>
    </source>
</evidence>
<evidence type="ECO:0000256" key="1">
    <source>
        <dbReference type="SAM" id="Phobius"/>
    </source>
</evidence>
<feature type="transmembrane region" description="Helical" evidence="1">
    <location>
        <begin position="21"/>
        <end position="44"/>
    </location>
</feature>
<dbReference type="EMBL" id="PNYC01000003">
    <property type="protein sequence ID" value="PMS37521.1"/>
    <property type="molecule type" value="Genomic_DNA"/>
</dbReference>
<evidence type="ECO:0000313" key="3">
    <source>
        <dbReference type="Proteomes" id="UP000235777"/>
    </source>
</evidence>
<feature type="transmembrane region" description="Helical" evidence="1">
    <location>
        <begin position="50"/>
        <end position="69"/>
    </location>
</feature>
<name>A0A2N7X7G3_9BURK</name>
<protein>
    <submittedName>
        <fullName evidence="2">Uncharacterized protein</fullName>
    </submittedName>
</protein>
<dbReference type="RefSeq" id="WP_020566276.1">
    <property type="nucleotide sequence ID" value="NZ_KB890176.1"/>
</dbReference>
<organism evidence="2 3">
    <name type="scientific">Trinickia symbiotica</name>
    <dbReference type="NCBI Taxonomy" id="863227"/>
    <lineage>
        <taxon>Bacteria</taxon>
        <taxon>Pseudomonadati</taxon>
        <taxon>Pseudomonadota</taxon>
        <taxon>Betaproteobacteria</taxon>
        <taxon>Burkholderiales</taxon>
        <taxon>Burkholderiaceae</taxon>
        <taxon>Trinickia</taxon>
    </lineage>
</organism>
<gene>
    <name evidence="2" type="ORF">C0Z20_05980</name>
</gene>
<proteinExistence type="predicted"/>
<keyword evidence="1" id="KW-0812">Transmembrane</keyword>
<dbReference type="OrthoDB" id="10015393at2"/>
<keyword evidence="3" id="KW-1185">Reference proteome</keyword>
<keyword evidence="1" id="KW-0472">Membrane</keyword>
<dbReference type="AlphaFoldDB" id="A0A2N7X7G3"/>
<sequence length="161" mass="16988">MAEPKENFRVNSSTMRKPNSAATNSLLAGVLALFDVAPFILLLPAPREDLYTGGGLILLLLCSIAIASLANKLRGKQLRILFAILSGAAAINVLTTVLLRSLPSPLLDHLVLGVLGARFGLDGESAYDAAGYEVWCEIWLGLALVGGVIASTTSRMLRAKA</sequence>
<keyword evidence="1" id="KW-1133">Transmembrane helix</keyword>
<feature type="transmembrane region" description="Helical" evidence="1">
    <location>
        <begin position="138"/>
        <end position="157"/>
    </location>
</feature>
<feature type="transmembrane region" description="Helical" evidence="1">
    <location>
        <begin position="81"/>
        <end position="102"/>
    </location>
</feature>
<accession>A0A2N7X7G3</accession>
<reference evidence="2 3" key="1">
    <citation type="submission" date="2018-01" db="EMBL/GenBank/DDBJ databases">
        <title>Whole genome analyses suggest that Burkholderia sensu lato contains two further novel genera in the rhizoxinica-symbiotica group Mycetohabitans gen. nov., and Trinickia gen. nov.: implications for the evolution of diazotrophy and nodulation in the Burkholderiaceae.</title>
        <authorList>
            <person name="Estrada-de los Santos P."/>
            <person name="Palmer M."/>
            <person name="Chavez-Ramirez B."/>
            <person name="Beukes C."/>
            <person name="Steenkamp E.T."/>
            <person name="Hirsch A.M."/>
            <person name="Manyaka P."/>
            <person name="Maluk M."/>
            <person name="Lafos M."/>
            <person name="Crook M."/>
            <person name="Gross E."/>
            <person name="Simon M.F."/>
            <person name="Bueno dos Reis Junior F."/>
            <person name="Poole P.S."/>
            <person name="Venter S.N."/>
            <person name="James E.K."/>
        </authorList>
    </citation>
    <scope>NUCLEOTIDE SEQUENCE [LARGE SCALE GENOMIC DNA]</scope>
    <source>
        <strain evidence="2 3">JPY 581</strain>
    </source>
</reference>
<comment type="caution">
    <text evidence="2">The sequence shown here is derived from an EMBL/GenBank/DDBJ whole genome shotgun (WGS) entry which is preliminary data.</text>
</comment>
<dbReference type="Proteomes" id="UP000235777">
    <property type="component" value="Unassembled WGS sequence"/>
</dbReference>